<dbReference type="InterPro" id="IPR050121">
    <property type="entry name" value="Cytochrome_P450_monoxygenase"/>
</dbReference>
<dbReference type="PANTHER" id="PTHR24305">
    <property type="entry name" value="CYTOCHROME P450"/>
    <property type="match status" value="1"/>
</dbReference>
<dbReference type="Gene3D" id="1.10.630.10">
    <property type="entry name" value="Cytochrome P450"/>
    <property type="match status" value="1"/>
</dbReference>
<evidence type="ECO:0000256" key="2">
    <source>
        <dbReference type="ARBA" id="ARBA00010617"/>
    </source>
</evidence>
<dbReference type="Proteomes" id="UP001302812">
    <property type="component" value="Unassembled WGS sequence"/>
</dbReference>
<evidence type="ECO:0000256" key="4">
    <source>
        <dbReference type="ARBA" id="ARBA00022723"/>
    </source>
</evidence>
<dbReference type="InterPro" id="IPR017972">
    <property type="entry name" value="Cyt_P450_CS"/>
</dbReference>
<dbReference type="EMBL" id="MU853343">
    <property type="protein sequence ID" value="KAK4112050.1"/>
    <property type="molecule type" value="Genomic_DNA"/>
</dbReference>
<comment type="cofactor">
    <cofactor evidence="1 8">
        <name>heme</name>
        <dbReference type="ChEBI" id="CHEBI:30413"/>
    </cofactor>
</comment>
<organism evidence="11 12">
    <name type="scientific">Canariomyces notabilis</name>
    <dbReference type="NCBI Taxonomy" id="2074819"/>
    <lineage>
        <taxon>Eukaryota</taxon>
        <taxon>Fungi</taxon>
        <taxon>Dikarya</taxon>
        <taxon>Ascomycota</taxon>
        <taxon>Pezizomycotina</taxon>
        <taxon>Sordariomycetes</taxon>
        <taxon>Sordariomycetidae</taxon>
        <taxon>Sordariales</taxon>
        <taxon>Chaetomiaceae</taxon>
        <taxon>Canariomyces</taxon>
    </lineage>
</organism>
<dbReference type="GO" id="GO:0020037">
    <property type="term" value="F:heme binding"/>
    <property type="evidence" value="ECO:0007669"/>
    <property type="project" value="InterPro"/>
</dbReference>
<dbReference type="GeneID" id="89935780"/>
<evidence type="ECO:0000256" key="6">
    <source>
        <dbReference type="ARBA" id="ARBA00023004"/>
    </source>
</evidence>
<keyword evidence="10" id="KW-0472">Membrane</keyword>
<dbReference type="CDD" id="cd11062">
    <property type="entry name" value="CYP58-like"/>
    <property type="match status" value="1"/>
</dbReference>
<evidence type="ECO:0000256" key="5">
    <source>
        <dbReference type="ARBA" id="ARBA00023002"/>
    </source>
</evidence>
<evidence type="ECO:0000313" key="12">
    <source>
        <dbReference type="Proteomes" id="UP001302812"/>
    </source>
</evidence>
<feature type="binding site" description="axial binding residue" evidence="8">
    <location>
        <position position="463"/>
    </location>
    <ligand>
        <name>heme</name>
        <dbReference type="ChEBI" id="CHEBI:30413"/>
    </ligand>
    <ligandPart>
        <name>Fe</name>
        <dbReference type="ChEBI" id="CHEBI:18248"/>
    </ligandPart>
</feature>
<evidence type="ECO:0000256" key="9">
    <source>
        <dbReference type="RuleBase" id="RU000461"/>
    </source>
</evidence>
<keyword evidence="10" id="KW-1133">Transmembrane helix</keyword>
<dbReference type="GO" id="GO:0016705">
    <property type="term" value="F:oxidoreductase activity, acting on paired donors, with incorporation or reduction of molecular oxygen"/>
    <property type="evidence" value="ECO:0007669"/>
    <property type="project" value="InterPro"/>
</dbReference>
<proteinExistence type="inferred from homology"/>
<dbReference type="RefSeq" id="XP_064669620.1">
    <property type="nucleotide sequence ID" value="XM_064811655.1"/>
</dbReference>
<dbReference type="PRINTS" id="PR00463">
    <property type="entry name" value="EP450I"/>
</dbReference>
<accession>A0AAN6TCX3</accession>
<dbReference type="GO" id="GO:0004497">
    <property type="term" value="F:monooxygenase activity"/>
    <property type="evidence" value="ECO:0007669"/>
    <property type="project" value="UniProtKB-KW"/>
</dbReference>
<name>A0AAN6TCX3_9PEZI</name>
<evidence type="ECO:0000256" key="10">
    <source>
        <dbReference type="SAM" id="Phobius"/>
    </source>
</evidence>
<comment type="caution">
    <text evidence="11">The sequence shown here is derived from an EMBL/GenBank/DDBJ whole genome shotgun (WGS) entry which is preliminary data.</text>
</comment>
<keyword evidence="5 9" id="KW-0560">Oxidoreductase</keyword>
<dbReference type="GO" id="GO:0005506">
    <property type="term" value="F:iron ion binding"/>
    <property type="evidence" value="ECO:0007669"/>
    <property type="project" value="InterPro"/>
</dbReference>
<dbReference type="PROSITE" id="PS00086">
    <property type="entry name" value="CYTOCHROME_P450"/>
    <property type="match status" value="1"/>
</dbReference>
<dbReference type="InterPro" id="IPR036396">
    <property type="entry name" value="Cyt_P450_sf"/>
</dbReference>
<dbReference type="PRINTS" id="PR00385">
    <property type="entry name" value="P450"/>
</dbReference>
<feature type="transmembrane region" description="Helical" evidence="10">
    <location>
        <begin position="6"/>
        <end position="27"/>
    </location>
</feature>
<keyword evidence="12" id="KW-1185">Reference proteome</keyword>
<comment type="similarity">
    <text evidence="2 9">Belongs to the cytochrome P450 family.</text>
</comment>
<dbReference type="Pfam" id="PF00067">
    <property type="entry name" value="p450"/>
    <property type="match status" value="1"/>
</dbReference>
<evidence type="ECO:0000313" key="11">
    <source>
        <dbReference type="EMBL" id="KAK4112050.1"/>
    </source>
</evidence>
<evidence type="ECO:0000256" key="7">
    <source>
        <dbReference type="ARBA" id="ARBA00023033"/>
    </source>
</evidence>
<dbReference type="InterPro" id="IPR001128">
    <property type="entry name" value="Cyt_P450"/>
</dbReference>
<reference evidence="11" key="2">
    <citation type="submission" date="2023-05" db="EMBL/GenBank/DDBJ databases">
        <authorList>
            <consortium name="Lawrence Berkeley National Laboratory"/>
            <person name="Steindorff A."/>
            <person name="Hensen N."/>
            <person name="Bonometti L."/>
            <person name="Westerberg I."/>
            <person name="Brannstrom I.O."/>
            <person name="Guillou S."/>
            <person name="Cros-Aarteil S."/>
            <person name="Calhoun S."/>
            <person name="Haridas S."/>
            <person name="Kuo A."/>
            <person name="Mondo S."/>
            <person name="Pangilinan J."/>
            <person name="Riley R."/>
            <person name="Labutti K."/>
            <person name="Andreopoulos B."/>
            <person name="Lipzen A."/>
            <person name="Chen C."/>
            <person name="Yanf M."/>
            <person name="Daum C."/>
            <person name="Ng V."/>
            <person name="Clum A."/>
            <person name="Ohm R."/>
            <person name="Martin F."/>
            <person name="Silar P."/>
            <person name="Natvig D."/>
            <person name="Lalanne C."/>
            <person name="Gautier V."/>
            <person name="Ament-Velasquez S.L."/>
            <person name="Kruys A."/>
            <person name="Hutchinson M.I."/>
            <person name="Powell A.J."/>
            <person name="Barry K."/>
            <person name="Miller A.N."/>
            <person name="Grigoriev I.V."/>
            <person name="Debuchy R."/>
            <person name="Gladieux P."/>
            <person name="Thoren M.H."/>
            <person name="Johannesson H."/>
        </authorList>
    </citation>
    <scope>NUCLEOTIDE SEQUENCE</scope>
    <source>
        <strain evidence="11">CBS 508.74</strain>
    </source>
</reference>
<keyword evidence="6 8" id="KW-0408">Iron</keyword>
<dbReference type="SUPFAM" id="SSF48264">
    <property type="entry name" value="Cytochrome P450"/>
    <property type="match status" value="1"/>
</dbReference>
<keyword evidence="3 8" id="KW-0349">Heme</keyword>
<dbReference type="AlphaFoldDB" id="A0AAN6TCX3"/>
<evidence type="ECO:0000256" key="8">
    <source>
        <dbReference type="PIRSR" id="PIRSR602401-1"/>
    </source>
</evidence>
<sequence>MELFGFFLSWQSIAVTVVVYCLTLAFYRLYLHPLAKFPGSKLAAITRYYEAYYDIVQNGQYTFRIAEMHKKYGKGPLPPPDPYELHINDPAYFEKLYRHDGRWNKYAWAIDAQNAPGAIIFTADHDQHRARRQPLNAFFSRASVVRRQDLIRRHIERLCERVAEFAATGQAMDLGAAISAFQRDVSTEFILGKSYDSLKQPDFGVGMTRVMHGGGTIWRLTKHIRWYGPAMLSIPRDFLIKNADRDTANFMRYAKASSTIRRQLGTARLLKAAASYRPDDDTPRTIVHEIFDSNLPPEDKTVARVFSDVATVTGAGFETTASVLRLVTYHVFSNGAILRRLRAELAKAAAARSSPSGSGSTPMMDLHTLERLPYLTAVLMEGMRLSPAIATRSQRIAPDRDLVYGDWRIPAGTPVGMTVLLMHTDERLYPDPQRFDPERWLNPETRKKSEKTYAPFSRGTRICLGMHLAWAEMYLIMAALVQKFDFDFRGLKADHFQVMSDQFIISTKGKAVLEALVSLH</sequence>
<dbReference type="PANTHER" id="PTHR24305:SF157">
    <property type="entry name" value="N-ACETYLTRYPTOPHAN 6-HYDROXYLASE IVOC-RELATED"/>
    <property type="match status" value="1"/>
</dbReference>
<evidence type="ECO:0000256" key="3">
    <source>
        <dbReference type="ARBA" id="ARBA00022617"/>
    </source>
</evidence>
<reference evidence="11" key="1">
    <citation type="journal article" date="2023" name="Mol. Phylogenet. Evol.">
        <title>Genome-scale phylogeny and comparative genomics of the fungal order Sordariales.</title>
        <authorList>
            <person name="Hensen N."/>
            <person name="Bonometti L."/>
            <person name="Westerberg I."/>
            <person name="Brannstrom I.O."/>
            <person name="Guillou S."/>
            <person name="Cros-Aarteil S."/>
            <person name="Calhoun S."/>
            <person name="Haridas S."/>
            <person name="Kuo A."/>
            <person name="Mondo S."/>
            <person name="Pangilinan J."/>
            <person name="Riley R."/>
            <person name="LaButti K."/>
            <person name="Andreopoulos B."/>
            <person name="Lipzen A."/>
            <person name="Chen C."/>
            <person name="Yan M."/>
            <person name="Daum C."/>
            <person name="Ng V."/>
            <person name="Clum A."/>
            <person name="Steindorff A."/>
            <person name="Ohm R.A."/>
            <person name="Martin F."/>
            <person name="Silar P."/>
            <person name="Natvig D.O."/>
            <person name="Lalanne C."/>
            <person name="Gautier V."/>
            <person name="Ament-Velasquez S.L."/>
            <person name="Kruys A."/>
            <person name="Hutchinson M.I."/>
            <person name="Powell A.J."/>
            <person name="Barry K."/>
            <person name="Miller A.N."/>
            <person name="Grigoriev I.V."/>
            <person name="Debuchy R."/>
            <person name="Gladieux P."/>
            <person name="Hiltunen Thoren M."/>
            <person name="Johannesson H."/>
        </authorList>
    </citation>
    <scope>NUCLEOTIDE SEQUENCE</scope>
    <source>
        <strain evidence="11">CBS 508.74</strain>
    </source>
</reference>
<keyword evidence="10" id="KW-0812">Transmembrane</keyword>
<dbReference type="InterPro" id="IPR002401">
    <property type="entry name" value="Cyt_P450_E_grp-I"/>
</dbReference>
<evidence type="ECO:0000256" key="1">
    <source>
        <dbReference type="ARBA" id="ARBA00001971"/>
    </source>
</evidence>
<gene>
    <name evidence="11" type="ORF">N656DRAFT_710238</name>
</gene>
<keyword evidence="7 9" id="KW-0503">Monooxygenase</keyword>
<keyword evidence="4 8" id="KW-0479">Metal-binding</keyword>
<protein>
    <submittedName>
        <fullName evidence="11">Cytochrome P450</fullName>
    </submittedName>
</protein>